<reference evidence="9" key="1">
    <citation type="submission" date="2017-09" db="EMBL/GenBank/DDBJ databases">
        <title>Metaegenomics of thermophilic ammonia-oxidizing enrichment culture.</title>
        <authorList>
            <person name="Kato S."/>
            <person name="Suzuki K."/>
        </authorList>
    </citation>
    <scope>NUCLEOTIDE SEQUENCE [LARGE SCALE GENOMIC DNA]</scope>
</reference>
<feature type="transmembrane region" description="Helical" evidence="7">
    <location>
        <begin position="218"/>
        <end position="238"/>
    </location>
</feature>
<evidence type="ECO:0000313" key="9">
    <source>
        <dbReference type="Proteomes" id="UP000236173"/>
    </source>
</evidence>
<feature type="transmembrane region" description="Helical" evidence="7">
    <location>
        <begin position="12"/>
        <end position="31"/>
    </location>
</feature>
<keyword evidence="4 7" id="KW-1133">Transmembrane helix</keyword>
<dbReference type="Gene3D" id="1.10.3470.10">
    <property type="entry name" value="ABC transporter involved in vitamin B12 uptake, BtuC"/>
    <property type="match status" value="1"/>
</dbReference>
<comment type="similarity">
    <text evidence="2 6">Belongs to the ABC-3 integral membrane protein family.</text>
</comment>
<gene>
    <name evidence="8" type="primary">znuB</name>
    <name evidence="8" type="ORF">HRbin17_00916</name>
</gene>
<organism evidence="8 9">
    <name type="scientific">Candidatus Fervidibacter japonicus</name>
    <dbReference type="NCBI Taxonomy" id="2035412"/>
    <lineage>
        <taxon>Bacteria</taxon>
        <taxon>Candidatus Fervidibacterota</taxon>
        <taxon>Candidatus Fervidibacter</taxon>
    </lineage>
</organism>
<dbReference type="GO" id="GO:0055085">
    <property type="term" value="P:transmembrane transport"/>
    <property type="evidence" value="ECO:0007669"/>
    <property type="project" value="InterPro"/>
</dbReference>
<keyword evidence="3 6" id="KW-0812">Transmembrane</keyword>
<evidence type="ECO:0000256" key="4">
    <source>
        <dbReference type="ARBA" id="ARBA00022989"/>
    </source>
</evidence>
<keyword evidence="6" id="KW-0813">Transport</keyword>
<dbReference type="SUPFAM" id="SSF81345">
    <property type="entry name" value="ABC transporter involved in vitamin B12 uptake, BtuC"/>
    <property type="match status" value="1"/>
</dbReference>
<name>A0A2H5XB65_9BACT</name>
<feature type="transmembrane region" description="Helical" evidence="7">
    <location>
        <begin position="61"/>
        <end position="78"/>
    </location>
</feature>
<dbReference type="AlphaFoldDB" id="A0A2H5XB65"/>
<evidence type="ECO:0000256" key="2">
    <source>
        <dbReference type="ARBA" id="ARBA00008034"/>
    </source>
</evidence>
<dbReference type="GO" id="GO:0043190">
    <property type="term" value="C:ATP-binding cassette (ABC) transporter complex"/>
    <property type="evidence" value="ECO:0007669"/>
    <property type="project" value="InterPro"/>
</dbReference>
<feature type="transmembrane region" description="Helical" evidence="7">
    <location>
        <begin position="134"/>
        <end position="156"/>
    </location>
</feature>
<proteinExistence type="inferred from homology"/>
<sequence length="285" mass="29957">MELLRHDFLRHALAAAVVAGLSLSYLGVYVVLRRIVFVGAALAQLGAAGVGLALLLEQSPLVWGSLTVLAGVLGFALLPPQERQVSRESLLGAVYALASALALLFVARSPVGEAHMVSLLFGDLLAVGHGDMELLAGACFAVLALHLVGYHAFVAVTVDPAFSHAVGVRERVTNLLFYLSLGVLVGACIRAIGALVVFAFLVLPPIAGLLWARRWRQAFTLAAVTAVLAAVGGLWLSFHYDLPAGPSVVALCGALTALAAWAKWVVQRLSARPTLSTEKTLRQSL</sequence>
<feature type="transmembrane region" description="Helical" evidence="7">
    <location>
        <begin position="244"/>
        <end position="266"/>
    </location>
</feature>
<comment type="subcellular location">
    <subcellularLocation>
        <location evidence="6">Cell membrane</location>
        <topology evidence="6">Multi-pass membrane protein</topology>
    </subcellularLocation>
    <subcellularLocation>
        <location evidence="1">Membrane</location>
        <topology evidence="1">Multi-pass membrane protein</topology>
    </subcellularLocation>
</comment>
<dbReference type="EMBL" id="BEHT01000010">
    <property type="protein sequence ID" value="GBC98404.1"/>
    <property type="molecule type" value="Genomic_DNA"/>
</dbReference>
<feature type="transmembrane region" description="Helical" evidence="7">
    <location>
        <begin position="37"/>
        <end position="56"/>
    </location>
</feature>
<dbReference type="GO" id="GO:0010043">
    <property type="term" value="P:response to zinc ion"/>
    <property type="evidence" value="ECO:0007669"/>
    <property type="project" value="TreeGrafter"/>
</dbReference>
<dbReference type="InterPro" id="IPR001626">
    <property type="entry name" value="ABC_TroCD"/>
</dbReference>
<evidence type="ECO:0000313" key="8">
    <source>
        <dbReference type="EMBL" id="GBC98404.1"/>
    </source>
</evidence>
<dbReference type="Proteomes" id="UP000236173">
    <property type="component" value="Unassembled WGS sequence"/>
</dbReference>
<evidence type="ECO:0000256" key="3">
    <source>
        <dbReference type="ARBA" id="ARBA00022692"/>
    </source>
</evidence>
<keyword evidence="5 7" id="KW-0472">Membrane</keyword>
<evidence type="ECO:0000256" key="5">
    <source>
        <dbReference type="ARBA" id="ARBA00023136"/>
    </source>
</evidence>
<dbReference type="PANTHER" id="PTHR30477">
    <property type="entry name" value="ABC-TRANSPORTER METAL-BINDING PROTEIN"/>
    <property type="match status" value="1"/>
</dbReference>
<evidence type="ECO:0000256" key="1">
    <source>
        <dbReference type="ARBA" id="ARBA00004141"/>
    </source>
</evidence>
<dbReference type="Pfam" id="PF00950">
    <property type="entry name" value="ABC-3"/>
    <property type="match status" value="1"/>
</dbReference>
<evidence type="ECO:0000256" key="7">
    <source>
        <dbReference type="SAM" id="Phobius"/>
    </source>
</evidence>
<accession>A0A2H5XB65</accession>
<protein>
    <submittedName>
        <fullName evidence="8">High-affinity zinc uptake system membrane protein ZnuB</fullName>
    </submittedName>
</protein>
<feature type="transmembrane region" description="Helical" evidence="7">
    <location>
        <begin position="176"/>
        <end position="206"/>
    </location>
</feature>
<dbReference type="PANTHER" id="PTHR30477:SF19">
    <property type="entry name" value="METAL ABC TRANSPORTER PERMEASE"/>
    <property type="match status" value="1"/>
</dbReference>
<feature type="transmembrane region" description="Helical" evidence="7">
    <location>
        <begin position="90"/>
        <end position="107"/>
    </location>
</feature>
<dbReference type="InterPro" id="IPR037294">
    <property type="entry name" value="ABC_BtuC-like"/>
</dbReference>
<comment type="caution">
    <text evidence="8">The sequence shown here is derived from an EMBL/GenBank/DDBJ whole genome shotgun (WGS) entry which is preliminary data.</text>
</comment>
<evidence type="ECO:0000256" key="6">
    <source>
        <dbReference type="RuleBase" id="RU003943"/>
    </source>
</evidence>